<evidence type="ECO:0000313" key="4">
    <source>
        <dbReference type="Proteomes" id="UP000295301"/>
    </source>
</evidence>
<gene>
    <name evidence="3" type="ORF">E1832_20985</name>
</gene>
<dbReference type="PRINTS" id="PR00081">
    <property type="entry name" value="GDHRDH"/>
</dbReference>
<dbReference type="GO" id="GO:0016616">
    <property type="term" value="F:oxidoreductase activity, acting on the CH-OH group of donors, NAD or NADP as acceptor"/>
    <property type="evidence" value="ECO:0007669"/>
    <property type="project" value="TreeGrafter"/>
</dbReference>
<dbReference type="InterPro" id="IPR036291">
    <property type="entry name" value="NAD(P)-bd_dom_sf"/>
</dbReference>
<name>A0A4R5UQ49_9RHOB</name>
<evidence type="ECO:0000313" key="3">
    <source>
        <dbReference type="EMBL" id="TDK41170.1"/>
    </source>
</evidence>
<dbReference type="AlphaFoldDB" id="A0A4R5UQ49"/>
<dbReference type="SUPFAM" id="SSF51735">
    <property type="entry name" value="NAD(P)-binding Rossmann-fold domains"/>
    <property type="match status" value="1"/>
</dbReference>
<comment type="caution">
    <text evidence="3">The sequence shown here is derived from an EMBL/GenBank/DDBJ whole genome shotgun (WGS) entry which is preliminary data.</text>
</comment>
<keyword evidence="2" id="KW-0560">Oxidoreductase</keyword>
<proteinExistence type="inferred from homology"/>
<dbReference type="InterPro" id="IPR002347">
    <property type="entry name" value="SDR_fam"/>
</dbReference>
<dbReference type="EMBL" id="SMUV01000074">
    <property type="protein sequence ID" value="TDK41170.1"/>
    <property type="molecule type" value="Genomic_DNA"/>
</dbReference>
<dbReference type="RefSeq" id="WP_133361738.1">
    <property type="nucleotide sequence ID" value="NZ_SMUV01000074.1"/>
</dbReference>
<dbReference type="Proteomes" id="UP000295301">
    <property type="component" value="Unassembled WGS sequence"/>
</dbReference>
<accession>A0A4R5UQ49</accession>
<organism evidence="3 4">
    <name type="scientific">Antarcticimicrobium luteum</name>
    <dbReference type="NCBI Taxonomy" id="2547397"/>
    <lineage>
        <taxon>Bacteria</taxon>
        <taxon>Pseudomonadati</taxon>
        <taxon>Pseudomonadota</taxon>
        <taxon>Alphaproteobacteria</taxon>
        <taxon>Rhodobacterales</taxon>
        <taxon>Paracoccaceae</taxon>
        <taxon>Antarcticimicrobium</taxon>
    </lineage>
</organism>
<protein>
    <submittedName>
        <fullName evidence="3">SDR family oxidoreductase</fullName>
    </submittedName>
</protein>
<dbReference type="Gene3D" id="3.40.50.720">
    <property type="entry name" value="NAD(P)-binding Rossmann-like Domain"/>
    <property type="match status" value="1"/>
</dbReference>
<sequence length="257" mass="26783">MTAARPEIDLAGKTALVTGASRGIGLAIARVLAQCGADVIGVGTAISGQAKPLGAHFDGLPGKFQPRDCDLADRTQIDRLITDLDAAGRSIDILINNAGIIRRAEAAHHGTADWDAVMAVDLDAVFLLSREIGGRMLDRGSGKIVNVASVLSFQGGILVPGYAAAKGAVAQLTRAFANEWAGRGVNVNAVAPGYIETDNTAALQQDETRTRDLMARVPAGRWGRAEEIAWPVAFLASDLAGFVHGAILPVDGGWLAR</sequence>
<dbReference type="PANTHER" id="PTHR42760:SF5">
    <property type="entry name" value="2-DEHYDRO-3-DEOXY-D-GLUCONATE 5-DEHYDROGENASE"/>
    <property type="match status" value="1"/>
</dbReference>
<dbReference type="PANTHER" id="PTHR42760">
    <property type="entry name" value="SHORT-CHAIN DEHYDROGENASES/REDUCTASES FAMILY MEMBER"/>
    <property type="match status" value="1"/>
</dbReference>
<keyword evidence="4" id="KW-1185">Reference proteome</keyword>
<dbReference type="FunFam" id="3.40.50.720:FF:000084">
    <property type="entry name" value="Short-chain dehydrogenase reductase"/>
    <property type="match status" value="1"/>
</dbReference>
<evidence type="ECO:0000256" key="2">
    <source>
        <dbReference type="ARBA" id="ARBA00023002"/>
    </source>
</evidence>
<dbReference type="PRINTS" id="PR00080">
    <property type="entry name" value="SDRFAMILY"/>
</dbReference>
<comment type="similarity">
    <text evidence="1">Belongs to the short-chain dehydrogenases/reductases (SDR) family.</text>
</comment>
<evidence type="ECO:0000256" key="1">
    <source>
        <dbReference type="ARBA" id="ARBA00006484"/>
    </source>
</evidence>
<dbReference type="InterPro" id="IPR020904">
    <property type="entry name" value="Sc_DH/Rdtase_CS"/>
</dbReference>
<dbReference type="OrthoDB" id="9796652at2"/>
<reference evidence="3 4" key="1">
    <citation type="submission" date="2019-03" db="EMBL/GenBank/DDBJ databases">
        <title>Ruegeria lutea sp. nov., a novel strain, isolated from marine sediment, the Masan Bay, South Korea.</title>
        <authorList>
            <person name="Kim J."/>
            <person name="Kim D.-Y."/>
            <person name="Lee S.-S."/>
        </authorList>
    </citation>
    <scope>NUCLEOTIDE SEQUENCE [LARGE SCALE GENOMIC DNA]</scope>
    <source>
        <strain evidence="3 4">318-1</strain>
    </source>
</reference>
<dbReference type="PROSITE" id="PS00061">
    <property type="entry name" value="ADH_SHORT"/>
    <property type="match status" value="1"/>
</dbReference>
<dbReference type="Pfam" id="PF13561">
    <property type="entry name" value="adh_short_C2"/>
    <property type="match status" value="1"/>
</dbReference>